<evidence type="ECO:0000313" key="1">
    <source>
        <dbReference type="EMBL" id="OCX14732.1"/>
    </source>
</evidence>
<reference evidence="1 2" key="1">
    <citation type="submission" date="2016-08" db="EMBL/GenBank/DDBJ databases">
        <title>Whole genome sequence of Mesorhizobium sp. strain UASWS1009 isolated from industrial sewage.</title>
        <authorList>
            <person name="Crovadore J."/>
            <person name="Calmin G."/>
            <person name="Chablais R."/>
            <person name="Cochard B."/>
            <person name="Lefort F."/>
        </authorList>
    </citation>
    <scope>NUCLEOTIDE SEQUENCE [LARGE SCALE GENOMIC DNA]</scope>
    <source>
        <strain evidence="1 2">UASWS1009</strain>
    </source>
</reference>
<dbReference type="AlphaFoldDB" id="A0A1C2DIY8"/>
<protein>
    <submittedName>
        <fullName evidence="1">Uncharacterized protein</fullName>
    </submittedName>
</protein>
<dbReference type="STRING" id="1566387.QV13_20100"/>
<organism evidence="1 2">
    <name type="scientific">Mesorhizobium hungaricum</name>
    <dbReference type="NCBI Taxonomy" id="1566387"/>
    <lineage>
        <taxon>Bacteria</taxon>
        <taxon>Pseudomonadati</taxon>
        <taxon>Pseudomonadota</taxon>
        <taxon>Alphaproteobacteria</taxon>
        <taxon>Hyphomicrobiales</taxon>
        <taxon>Phyllobacteriaceae</taxon>
        <taxon>Mesorhizobium</taxon>
    </lineage>
</organism>
<comment type="caution">
    <text evidence="1">The sequence shown here is derived from an EMBL/GenBank/DDBJ whole genome shotgun (WGS) entry which is preliminary data.</text>
</comment>
<name>A0A1C2DIY8_9HYPH</name>
<dbReference type="EMBL" id="MDEO01000035">
    <property type="protein sequence ID" value="OCX14732.1"/>
    <property type="molecule type" value="Genomic_DNA"/>
</dbReference>
<evidence type="ECO:0000313" key="2">
    <source>
        <dbReference type="Proteomes" id="UP000094412"/>
    </source>
</evidence>
<dbReference type="RefSeq" id="WP_024925471.1">
    <property type="nucleotide sequence ID" value="NZ_MDEO01000035.1"/>
</dbReference>
<proteinExistence type="predicted"/>
<dbReference type="OrthoDB" id="7346262at2"/>
<accession>A0A1C2DIY8</accession>
<sequence length="214" mass="23973">MRSRGPAGLTLSRLSPAPGRLWPAAILGFLLTISTGAAQDKQKVWDSGPYSFSDELGGFRITGVSGKGTRQDPIVIQEELRSATPITLTIRAIRPVIPFDPSGDYVSGILYMRVVTMNNSGHPWQEFQFELQKILGEPSTFSDGLSFDQRDPEPEHVSSSNFAKFERLLEPYDRLLFSQGKIDPKKSGEFEFLITDYTPRWAFYIVQDPRIPST</sequence>
<gene>
    <name evidence="1" type="ORF">QV13_20100</name>
</gene>
<keyword evidence="2" id="KW-1185">Reference proteome</keyword>
<dbReference type="Proteomes" id="UP000094412">
    <property type="component" value="Unassembled WGS sequence"/>
</dbReference>